<dbReference type="InterPro" id="IPR050922">
    <property type="entry name" value="LytR/CpsA/Psr_CW_biosynth"/>
</dbReference>
<evidence type="ECO:0000256" key="8">
    <source>
        <dbReference type="ARBA" id="ARBA00023136"/>
    </source>
</evidence>
<dbReference type="KEGG" id="hhd:HBHAL_2298"/>
<evidence type="ECO:0000256" key="11">
    <source>
        <dbReference type="ARBA" id="ARBA00040752"/>
    </source>
</evidence>
<evidence type="ECO:0000256" key="12">
    <source>
        <dbReference type="SAM" id="Phobius"/>
    </source>
</evidence>
<protein>
    <recommendedName>
        <fullName evidence="11">Regulatory protein MsrR</fullName>
    </recommendedName>
</protein>
<keyword evidence="8 12" id="KW-0472">Membrane</keyword>
<evidence type="ECO:0000256" key="5">
    <source>
        <dbReference type="ARBA" id="ARBA00022968"/>
    </source>
</evidence>
<dbReference type="HOGENOM" id="CLU_016455_1_0_9"/>
<name>I0JKH7_HALH3</name>
<keyword evidence="7" id="KW-0805">Transcription regulation</keyword>
<dbReference type="NCBIfam" id="TIGR00350">
    <property type="entry name" value="lytR_cpsA_psr"/>
    <property type="match status" value="1"/>
</dbReference>
<evidence type="ECO:0000256" key="7">
    <source>
        <dbReference type="ARBA" id="ARBA00023015"/>
    </source>
</evidence>
<evidence type="ECO:0000256" key="2">
    <source>
        <dbReference type="ARBA" id="ARBA00006068"/>
    </source>
</evidence>
<keyword evidence="6 12" id="KW-1133">Transmembrane helix</keyword>
<dbReference type="EMBL" id="HE717023">
    <property type="protein sequence ID" value="CCG44646.1"/>
    <property type="molecule type" value="Genomic_DNA"/>
</dbReference>
<organism evidence="14 15">
    <name type="scientific">Halobacillus halophilus (strain ATCC 35676 / DSM 2266 / JCM 20832 / KCTC 3685 / LMG 17431 / NBRC 102448 / NCIMB 2269)</name>
    <name type="common">Sporosarcina halophila</name>
    <dbReference type="NCBI Taxonomy" id="866895"/>
    <lineage>
        <taxon>Bacteria</taxon>
        <taxon>Bacillati</taxon>
        <taxon>Bacillota</taxon>
        <taxon>Bacilli</taxon>
        <taxon>Bacillales</taxon>
        <taxon>Bacillaceae</taxon>
        <taxon>Halobacillus</taxon>
    </lineage>
</organism>
<comment type="similarity">
    <text evidence="2">Belongs to the LytR/CpsA/Psr (LCP) family.</text>
</comment>
<dbReference type="InterPro" id="IPR004474">
    <property type="entry name" value="LytR_CpsA_psr"/>
</dbReference>
<evidence type="ECO:0000256" key="10">
    <source>
        <dbReference type="ARBA" id="ARBA00037178"/>
    </source>
</evidence>
<dbReference type="Pfam" id="PF03816">
    <property type="entry name" value="LytR_cpsA_psr"/>
    <property type="match status" value="1"/>
</dbReference>
<dbReference type="Proteomes" id="UP000007397">
    <property type="component" value="Chromosome"/>
</dbReference>
<evidence type="ECO:0000256" key="9">
    <source>
        <dbReference type="ARBA" id="ARBA00023163"/>
    </source>
</evidence>
<evidence type="ECO:0000259" key="13">
    <source>
        <dbReference type="Pfam" id="PF03816"/>
    </source>
</evidence>
<evidence type="ECO:0000256" key="1">
    <source>
        <dbReference type="ARBA" id="ARBA00004401"/>
    </source>
</evidence>
<feature type="transmembrane region" description="Helical" evidence="12">
    <location>
        <begin position="30"/>
        <end position="52"/>
    </location>
</feature>
<proteinExistence type="inferred from homology"/>
<keyword evidence="4 12" id="KW-0812">Transmembrane</keyword>
<dbReference type="GO" id="GO:0005886">
    <property type="term" value="C:plasma membrane"/>
    <property type="evidence" value="ECO:0007669"/>
    <property type="project" value="UniProtKB-SubCell"/>
</dbReference>
<keyword evidence="5" id="KW-0735">Signal-anchor</keyword>
<accession>I0JKH7</accession>
<evidence type="ECO:0000313" key="15">
    <source>
        <dbReference type="Proteomes" id="UP000007397"/>
    </source>
</evidence>
<keyword evidence="9" id="KW-0804">Transcription</keyword>
<sequence length="345" mass="39059">MEPEAGRIDDRLSTTRSNCSIDKKRRRLKVMLAVLTLCFLFTAGFTAFEYLAGKQQALSQQNPTPIKPDINIEDGKKESTFPFHGKPDPEGALSLLLLGTDQRNTETARADTIMILRYHPEKQSLKLASIMRDTYVEIPGHGLNKINAAYALGGPELLRKTIAQNFDIPLEHYAKVDFSGFSHIADTIAPGGLEVTIEKNLKYQSEGGDTVIDLNEGVQQLDGEELLAYSRFRSDSEGDFGRVERQQKVLALLKEQLLSIESLWKMPRLLGSIQPYVDTDAGRGMYMEAAKDYFLHPPEKLETLRIPTTDNVWNERKPYPTGLVLNHDQNKTREDLKKFLYDQRE</sequence>
<dbReference type="AlphaFoldDB" id="I0JKH7"/>
<comment type="subcellular location">
    <subcellularLocation>
        <location evidence="1">Cell membrane</location>
        <topology evidence="1">Single-pass type II membrane protein</topology>
    </subcellularLocation>
</comment>
<feature type="domain" description="Cell envelope-related transcriptional attenuator" evidence="13">
    <location>
        <begin position="109"/>
        <end position="257"/>
    </location>
</feature>
<evidence type="ECO:0000256" key="6">
    <source>
        <dbReference type="ARBA" id="ARBA00022989"/>
    </source>
</evidence>
<evidence type="ECO:0000313" key="14">
    <source>
        <dbReference type="EMBL" id="CCG44646.1"/>
    </source>
</evidence>
<dbReference type="RefSeq" id="WP_014642548.1">
    <property type="nucleotide sequence ID" value="NC_017668.1"/>
</dbReference>
<evidence type="ECO:0000256" key="3">
    <source>
        <dbReference type="ARBA" id="ARBA00022475"/>
    </source>
</evidence>
<evidence type="ECO:0000256" key="4">
    <source>
        <dbReference type="ARBA" id="ARBA00022692"/>
    </source>
</evidence>
<dbReference type="PANTHER" id="PTHR33392">
    <property type="entry name" value="POLYISOPRENYL-TEICHOIC ACID--PEPTIDOGLYCAN TEICHOIC ACID TRANSFERASE TAGU"/>
    <property type="match status" value="1"/>
</dbReference>
<dbReference type="STRING" id="866895.HBHAL_2298"/>
<dbReference type="GO" id="GO:0071555">
    <property type="term" value="P:cell wall organization"/>
    <property type="evidence" value="ECO:0007669"/>
    <property type="project" value="UniProtKB-KW"/>
</dbReference>
<gene>
    <name evidence="14" type="ordered locus">HBHAL_2298</name>
</gene>
<keyword evidence="15" id="KW-1185">Reference proteome</keyword>
<dbReference type="PATRIC" id="fig|866895.3.peg.1306"/>
<dbReference type="Gene3D" id="3.40.630.190">
    <property type="entry name" value="LCP protein"/>
    <property type="match status" value="1"/>
</dbReference>
<comment type="function">
    <text evidence="10">Involved in SarA attenuation. Affects resistance to oxacillin and teicoplanin, as well as the synthesis of virulence factors.</text>
</comment>
<dbReference type="eggNOG" id="COG1316">
    <property type="taxonomic scope" value="Bacteria"/>
</dbReference>
<reference evidence="14 15" key="1">
    <citation type="journal article" date="2013" name="Environ. Microbiol.">
        <title>Chloride and organic osmolytes: a hybrid strategy to cope with elevated salinities by the moderately halophilic, chloride-dependent bacterium Halobacillus halophilus.</title>
        <authorList>
            <person name="Saum S.H."/>
            <person name="Pfeiffer F."/>
            <person name="Palm P."/>
            <person name="Rampp M."/>
            <person name="Schuster S.C."/>
            <person name="Muller V."/>
            <person name="Oesterhelt D."/>
        </authorList>
    </citation>
    <scope>NUCLEOTIDE SEQUENCE [LARGE SCALE GENOMIC DNA]</scope>
    <source>
        <strain evidence="15">ATCC 35676 / DSM 2266 / JCM 20832 / KCTC 3685 / LMG 17431 / NBRC 102448 / NCIMB 2269</strain>
    </source>
</reference>
<keyword evidence="3" id="KW-1003">Cell membrane</keyword>
<dbReference type="PANTHER" id="PTHR33392:SF8">
    <property type="entry name" value="REGULATORY PROTEIN MSRR"/>
    <property type="match status" value="1"/>
</dbReference>